<dbReference type="PANTHER" id="PTHR30273">
    <property type="entry name" value="PERIPLASMIC SIGNAL SENSOR AND SIGMA FACTOR ACTIVATOR FECR-RELATED"/>
    <property type="match status" value="1"/>
</dbReference>
<keyword evidence="1" id="KW-0472">Membrane</keyword>
<comment type="caution">
    <text evidence="4">The sequence shown here is derived from an EMBL/GenBank/DDBJ whole genome shotgun (WGS) entry which is preliminary data.</text>
</comment>
<reference evidence="4" key="2">
    <citation type="submission" date="2020-09" db="EMBL/GenBank/DDBJ databases">
        <authorList>
            <person name="Sun Q."/>
            <person name="Zhou Y."/>
        </authorList>
    </citation>
    <scope>NUCLEOTIDE SEQUENCE</scope>
    <source>
        <strain evidence="4">CGMCC 1.15290</strain>
    </source>
</reference>
<evidence type="ECO:0000256" key="1">
    <source>
        <dbReference type="SAM" id="Phobius"/>
    </source>
</evidence>
<dbReference type="InterPro" id="IPR006860">
    <property type="entry name" value="FecR"/>
</dbReference>
<accession>A0A917IT63</accession>
<dbReference type="GO" id="GO:0016989">
    <property type="term" value="F:sigma factor antagonist activity"/>
    <property type="evidence" value="ECO:0007669"/>
    <property type="project" value="TreeGrafter"/>
</dbReference>
<dbReference type="Proteomes" id="UP000627292">
    <property type="component" value="Unassembled WGS sequence"/>
</dbReference>
<evidence type="ECO:0000259" key="2">
    <source>
        <dbReference type="Pfam" id="PF04773"/>
    </source>
</evidence>
<keyword evidence="1" id="KW-0812">Transmembrane</keyword>
<evidence type="ECO:0000313" key="4">
    <source>
        <dbReference type="EMBL" id="GGH61084.1"/>
    </source>
</evidence>
<dbReference type="Pfam" id="PF16344">
    <property type="entry name" value="FecR_C"/>
    <property type="match status" value="1"/>
</dbReference>
<sequence>MITQETAYTLIEKQFSAELTDAEKADLDEWMLDDANRSAFIDKVSDLMLSASEYQAYDAAYWQPVLNSVLEADRTTAQLQALPYRKRMLLPWMAAAAALLLLLWGTFYFTRQQKQPDTAGIQLIKDVAPGHTGAVLTLADGRTVALDSLPNGVVATDNGAEIRMDGKGLVYNNKGTAATAYNIISTPVGRQFMLTLPDGSKVWLNSASSLRYPVAFTGKERRVQVTGEVFFEVAADAARPFRVETERYGVLEVLGTAFNINVYADEKHGATTLIAGAVRVNSGRQQLVLQPGQQAQVSATQAIQLNANANLAQVTAWKDGVFNFANQPLEVVMRQLARWYDIEIVYEGHVPDIEFFGEMGKNLTLQQVLHVLEQTGVKFKMEETNKLVVMP</sequence>
<keyword evidence="1" id="KW-1133">Transmembrane helix</keyword>
<proteinExistence type="predicted"/>
<dbReference type="Gene3D" id="2.60.120.1440">
    <property type="match status" value="1"/>
</dbReference>
<gene>
    <name evidence="4" type="ORF">GCM10011379_09690</name>
</gene>
<dbReference type="InterPro" id="IPR032508">
    <property type="entry name" value="FecR_C"/>
</dbReference>
<dbReference type="AlphaFoldDB" id="A0A917IT63"/>
<dbReference type="Pfam" id="PF04773">
    <property type="entry name" value="FecR"/>
    <property type="match status" value="1"/>
</dbReference>
<dbReference type="RefSeq" id="WP_188950842.1">
    <property type="nucleotide sequence ID" value="NZ_BMIB01000001.1"/>
</dbReference>
<dbReference type="Gene3D" id="3.55.50.30">
    <property type="match status" value="1"/>
</dbReference>
<evidence type="ECO:0000313" key="5">
    <source>
        <dbReference type="Proteomes" id="UP000627292"/>
    </source>
</evidence>
<dbReference type="EMBL" id="BMIB01000001">
    <property type="protein sequence ID" value="GGH61084.1"/>
    <property type="molecule type" value="Genomic_DNA"/>
</dbReference>
<name>A0A917IT63_9BACT</name>
<feature type="domain" description="Protein FecR C-terminal" evidence="3">
    <location>
        <begin position="322"/>
        <end position="385"/>
    </location>
</feature>
<protein>
    <submittedName>
        <fullName evidence="4">Iron dicitrate transporter FecR</fullName>
    </submittedName>
</protein>
<dbReference type="InterPro" id="IPR012373">
    <property type="entry name" value="Ferrdict_sens_TM"/>
</dbReference>
<reference evidence="4" key="1">
    <citation type="journal article" date="2014" name="Int. J. Syst. Evol. Microbiol.">
        <title>Complete genome sequence of Corynebacterium casei LMG S-19264T (=DSM 44701T), isolated from a smear-ripened cheese.</title>
        <authorList>
            <consortium name="US DOE Joint Genome Institute (JGI-PGF)"/>
            <person name="Walter F."/>
            <person name="Albersmeier A."/>
            <person name="Kalinowski J."/>
            <person name="Ruckert C."/>
        </authorList>
    </citation>
    <scope>NUCLEOTIDE SEQUENCE</scope>
    <source>
        <strain evidence="4">CGMCC 1.15290</strain>
    </source>
</reference>
<organism evidence="4 5">
    <name type="scientific">Filimonas zeae</name>
    <dbReference type="NCBI Taxonomy" id="1737353"/>
    <lineage>
        <taxon>Bacteria</taxon>
        <taxon>Pseudomonadati</taxon>
        <taxon>Bacteroidota</taxon>
        <taxon>Chitinophagia</taxon>
        <taxon>Chitinophagales</taxon>
        <taxon>Chitinophagaceae</taxon>
        <taxon>Filimonas</taxon>
    </lineage>
</organism>
<feature type="transmembrane region" description="Helical" evidence="1">
    <location>
        <begin position="89"/>
        <end position="109"/>
    </location>
</feature>
<dbReference type="PANTHER" id="PTHR30273:SF2">
    <property type="entry name" value="PROTEIN FECR"/>
    <property type="match status" value="1"/>
</dbReference>
<feature type="domain" description="FecR protein" evidence="2">
    <location>
        <begin position="184"/>
        <end position="279"/>
    </location>
</feature>
<keyword evidence="5" id="KW-1185">Reference proteome</keyword>
<evidence type="ECO:0000259" key="3">
    <source>
        <dbReference type="Pfam" id="PF16344"/>
    </source>
</evidence>